<evidence type="ECO:0000313" key="3">
    <source>
        <dbReference type="Proteomes" id="UP000245946"/>
    </source>
</evidence>
<dbReference type="GeneID" id="37266496"/>
<dbReference type="AlphaFoldDB" id="A0A316Z341"/>
<organism evidence="2 3">
    <name type="scientific">Tilletiopsis washingtonensis</name>
    <dbReference type="NCBI Taxonomy" id="58919"/>
    <lineage>
        <taxon>Eukaryota</taxon>
        <taxon>Fungi</taxon>
        <taxon>Dikarya</taxon>
        <taxon>Basidiomycota</taxon>
        <taxon>Ustilaginomycotina</taxon>
        <taxon>Exobasidiomycetes</taxon>
        <taxon>Entylomatales</taxon>
        <taxon>Entylomatales incertae sedis</taxon>
        <taxon>Tilletiopsis</taxon>
    </lineage>
</organism>
<feature type="region of interest" description="Disordered" evidence="1">
    <location>
        <begin position="167"/>
        <end position="247"/>
    </location>
</feature>
<sequence length="247" mass="27236">MRVRRWCWLRGASSCSVRRRAKLQQPAATGGGARSTRRVECTASRVRLLPAARRRPLLPCATQAGRARHTRTASRRAQASFAPLMPLLHLRNPESSGTELRRGARQLSSLVPVREPRRCALQPMTASRLGCVAACCAVGAAAAALGRPIRCSSSYRRGCLAAHPRHSMLPSRSLRQRSLQLAQPATEPARRMSPAESQRRRPGRRRRWVHSRGSRQPQRQGKRSRAAAGARSRPNKPCAARFARAGA</sequence>
<accession>A0A316Z341</accession>
<proteinExistence type="predicted"/>
<evidence type="ECO:0000256" key="1">
    <source>
        <dbReference type="SAM" id="MobiDB-lite"/>
    </source>
</evidence>
<name>A0A316Z341_9BASI</name>
<evidence type="ECO:0000313" key="2">
    <source>
        <dbReference type="EMBL" id="PWN95999.1"/>
    </source>
</evidence>
<keyword evidence="3" id="KW-1185">Reference proteome</keyword>
<gene>
    <name evidence="2" type="ORF">FA09DRAFT_102749</name>
</gene>
<dbReference type="RefSeq" id="XP_025596278.1">
    <property type="nucleotide sequence ID" value="XM_025738950.1"/>
</dbReference>
<dbReference type="EMBL" id="KZ819301">
    <property type="protein sequence ID" value="PWN95999.1"/>
    <property type="molecule type" value="Genomic_DNA"/>
</dbReference>
<protein>
    <submittedName>
        <fullName evidence="2">Uncharacterized protein</fullName>
    </submittedName>
</protein>
<reference evidence="2 3" key="1">
    <citation type="journal article" date="2018" name="Mol. Biol. Evol.">
        <title>Broad Genomic Sampling Reveals a Smut Pathogenic Ancestry of the Fungal Clade Ustilaginomycotina.</title>
        <authorList>
            <person name="Kijpornyongpan T."/>
            <person name="Mondo S.J."/>
            <person name="Barry K."/>
            <person name="Sandor L."/>
            <person name="Lee J."/>
            <person name="Lipzen A."/>
            <person name="Pangilinan J."/>
            <person name="LaButti K."/>
            <person name="Hainaut M."/>
            <person name="Henrissat B."/>
            <person name="Grigoriev I.V."/>
            <person name="Spatafora J.W."/>
            <person name="Aime M.C."/>
        </authorList>
    </citation>
    <scope>NUCLEOTIDE SEQUENCE [LARGE SCALE GENOMIC DNA]</scope>
    <source>
        <strain evidence="2 3">MCA 4186</strain>
    </source>
</reference>
<feature type="compositionally biased region" description="Basic residues" evidence="1">
    <location>
        <begin position="200"/>
        <end position="213"/>
    </location>
</feature>
<dbReference type="Proteomes" id="UP000245946">
    <property type="component" value="Unassembled WGS sequence"/>
</dbReference>